<accession>A0AAN7BKH5</accession>
<proteinExistence type="predicted"/>
<gene>
    <name evidence="2" type="ORF">QBC38DRAFT_457760</name>
</gene>
<organism evidence="2 3">
    <name type="scientific">Podospora fimiseda</name>
    <dbReference type="NCBI Taxonomy" id="252190"/>
    <lineage>
        <taxon>Eukaryota</taxon>
        <taxon>Fungi</taxon>
        <taxon>Dikarya</taxon>
        <taxon>Ascomycota</taxon>
        <taxon>Pezizomycotina</taxon>
        <taxon>Sordariomycetes</taxon>
        <taxon>Sordariomycetidae</taxon>
        <taxon>Sordariales</taxon>
        <taxon>Podosporaceae</taxon>
        <taxon>Podospora</taxon>
    </lineage>
</organism>
<protein>
    <recommendedName>
        <fullName evidence="4">Ankyrin</fullName>
    </recommendedName>
</protein>
<dbReference type="SUPFAM" id="SSF48403">
    <property type="entry name" value="Ankyrin repeat"/>
    <property type="match status" value="1"/>
</dbReference>
<dbReference type="PROSITE" id="PS50088">
    <property type="entry name" value="ANK_REPEAT"/>
    <property type="match status" value="1"/>
</dbReference>
<evidence type="ECO:0000313" key="2">
    <source>
        <dbReference type="EMBL" id="KAK4224939.1"/>
    </source>
</evidence>
<reference evidence="2" key="2">
    <citation type="submission" date="2023-05" db="EMBL/GenBank/DDBJ databases">
        <authorList>
            <consortium name="Lawrence Berkeley National Laboratory"/>
            <person name="Steindorff A."/>
            <person name="Hensen N."/>
            <person name="Bonometti L."/>
            <person name="Westerberg I."/>
            <person name="Brannstrom I.O."/>
            <person name="Guillou S."/>
            <person name="Cros-Aarteil S."/>
            <person name="Calhoun S."/>
            <person name="Haridas S."/>
            <person name="Kuo A."/>
            <person name="Mondo S."/>
            <person name="Pangilinan J."/>
            <person name="Riley R."/>
            <person name="Labutti K."/>
            <person name="Andreopoulos B."/>
            <person name="Lipzen A."/>
            <person name="Chen C."/>
            <person name="Yanf M."/>
            <person name="Daum C."/>
            <person name="Ng V."/>
            <person name="Clum A."/>
            <person name="Ohm R."/>
            <person name="Martin F."/>
            <person name="Silar P."/>
            <person name="Natvig D."/>
            <person name="Lalanne C."/>
            <person name="Gautier V."/>
            <person name="Ament-Velasquez S.L."/>
            <person name="Kruys A."/>
            <person name="Hutchinson M.I."/>
            <person name="Powell A.J."/>
            <person name="Barry K."/>
            <person name="Miller A.N."/>
            <person name="Grigoriev I.V."/>
            <person name="Debuchy R."/>
            <person name="Gladieux P."/>
            <person name="Thoren M.H."/>
            <person name="Johannesson H."/>
        </authorList>
    </citation>
    <scope>NUCLEOTIDE SEQUENCE</scope>
    <source>
        <strain evidence="2">CBS 990.96</strain>
    </source>
</reference>
<dbReference type="InterPro" id="IPR002110">
    <property type="entry name" value="Ankyrin_rpt"/>
</dbReference>
<feature type="repeat" description="ANK" evidence="1">
    <location>
        <begin position="92"/>
        <end position="121"/>
    </location>
</feature>
<sequence length="198" mass="21477">MLLDRGADVVVQGGFFGNALQAAVWVAAEKEEGTDDEFVLEILQKGADINAVGGFYGTALQATLATGKQRMARMLMQRGAHINVVEAGIFGTTLHAAYHGGGQELASSLITMGADVNAYGREGLREKLTRDEEMERWDAKMERWDLDGVAPRQRLTNPPGNCPMLGGLPELSKLTRGRVDLALAPPLQWAAKIGDDRW</sequence>
<dbReference type="Proteomes" id="UP001301958">
    <property type="component" value="Unassembled WGS sequence"/>
</dbReference>
<evidence type="ECO:0008006" key="4">
    <source>
        <dbReference type="Google" id="ProtNLM"/>
    </source>
</evidence>
<dbReference type="EMBL" id="MU865379">
    <property type="protein sequence ID" value="KAK4224939.1"/>
    <property type="molecule type" value="Genomic_DNA"/>
</dbReference>
<evidence type="ECO:0000313" key="3">
    <source>
        <dbReference type="Proteomes" id="UP001301958"/>
    </source>
</evidence>
<evidence type="ECO:0000256" key="1">
    <source>
        <dbReference type="PROSITE-ProRule" id="PRU00023"/>
    </source>
</evidence>
<dbReference type="AlphaFoldDB" id="A0AAN7BKH5"/>
<dbReference type="InterPro" id="IPR036770">
    <property type="entry name" value="Ankyrin_rpt-contain_sf"/>
</dbReference>
<reference evidence="2" key="1">
    <citation type="journal article" date="2023" name="Mol. Phylogenet. Evol.">
        <title>Genome-scale phylogeny and comparative genomics of the fungal order Sordariales.</title>
        <authorList>
            <person name="Hensen N."/>
            <person name="Bonometti L."/>
            <person name="Westerberg I."/>
            <person name="Brannstrom I.O."/>
            <person name="Guillou S."/>
            <person name="Cros-Aarteil S."/>
            <person name="Calhoun S."/>
            <person name="Haridas S."/>
            <person name="Kuo A."/>
            <person name="Mondo S."/>
            <person name="Pangilinan J."/>
            <person name="Riley R."/>
            <person name="LaButti K."/>
            <person name="Andreopoulos B."/>
            <person name="Lipzen A."/>
            <person name="Chen C."/>
            <person name="Yan M."/>
            <person name="Daum C."/>
            <person name="Ng V."/>
            <person name="Clum A."/>
            <person name="Steindorff A."/>
            <person name="Ohm R.A."/>
            <person name="Martin F."/>
            <person name="Silar P."/>
            <person name="Natvig D.O."/>
            <person name="Lalanne C."/>
            <person name="Gautier V."/>
            <person name="Ament-Velasquez S.L."/>
            <person name="Kruys A."/>
            <person name="Hutchinson M.I."/>
            <person name="Powell A.J."/>
            <person name="Barry K."/>
            <person name="Miller A.N."/>
            <person name="Grigoriev I.V."/>
            <person name="Debuchy R."/>
            <person name="Gladieux P."/>
            <person name="Hiltunen Thoren M."/>
            <person name="Johannesson H."/>
        </authorList>
    </citation>
    <scope>NUCLEOTIDE SEQUENCE</scope>
    <source>
        <strain evidence="2">CBS 990.96</strain>
    </source>
</reference>
<keyword evidence="3" id="KW-1185">Reference proteome</keyword>
<comment type="caution">
    <text evidence="2">The sequence shown here is derived from an EMBL/GenBank/DDBJ whole genome shotgun (WGS) entry which is preliminary data.</text>
</comment>
<keyword evidence="1" id="KW-0040">ANK repeat</keyword>
<dbReference type="Gene3D" id="1.25.40.20">
    <property type="entry name" value="Ankyrin repeat-containing domain"/>
    <property type="match status" value="1"/>
</dbReference>
<name>A0AAN7BKH5_9PEZI</name>